<dbReference type="AlphaFoldDB" id="A0A3D9N1U0"/>
<evidence type="ECO:0000313" key="1">
    <source>
        <dbReference type="EMBL" id="REE25648.1"/>
    </source>
</evidence>
<dbReference type="RefSeq" id="WP_147298325.1">
    <property type="nucleotide sequence ID" value="NZ_QREI01000002.1"/>
</dbReference>
<keyword evidence="2" id="KW-1185">Reference proteome</keyword>
<gene>
    <name evidence="1" type="ORF">DFQ09_102239</name>
</gene>
<dbReference type="EMBL" id="QREI01000002">
    <property type="protein sequence ID" value="REE25648.1"/>
    <property type="molecule type" value="Genomic_DNA"/>
</dbReference>
<comment type="caution">
    <text evidence="1">The sequence shown here is derived from an EMBL/GenBank/DDBJ whole genome shotgun (WGS) entry which is preliminary data.</text>
</comment>
<dbReference type="Proteomes" id="UP000256919">
    <property type="component" value="Unassembled WGS sequence"/>
</dbReference>
<sequence>MESTIKNIELLYTPLTKQLLINFVKFQYEENADISDDSLKTELIWLHNNNQLDQLFIGEYLQSESRLNL</sequence>
<organism evidence="1 2">
    <name type="scientific">Winogradskyella pacifica</name>
    <dbReference type="NCBI Taxonomy" id="664642"/>
    <lineage>
        <taxon>Bacteria</taxon>
        <taxon>Pseudomonadati</taxon>
        <taxon>Bacteroidota</taxon>
        <taxon>Flavobacteriia</taxon>
        <taxon>Flavobacteriales</taxon>
        <taxon>Flavobacteriaceae</taxon>
        <taxon>Winogradskyella</taxon>
    </lineage>
</organism>
<dbReference type="OrthoDB" id="9877868at2"/>
<accession>A0A3D9N1U0</accession>
<reference evidence="1 2" key="1">
    <citation type="submission" date="2018-07" db="EMBL/GenBank/DDBJ databases">
        <title>Genomic Encyclopedia of Type Strains, Phase III (KMG-III): the genomes of soil and plant-associated and newly described type strains.</title>
        <authorList>
            <person name="Whitman W."/>
        </authorList>
    </citation>
    <scope>NUCLEOTIDE SEQUENCE [LARGE SCALE GENOMIC DNA]</scope>
    <source>
        <strain evidence="1 2">CECT 7948</strain>
    </source>
</reference>
<proteinExistence type="predicted"/>
<name>A0A3D9N1U0_9FLAO</name>
<protein>
    <submittedName>
        <fullName evidence="1">Uncharacterized protein</fullName>
    </submittedName>
</protein>
<evidence type="ECO:0000313" key="2">
    <source>
        <dbReference type="Proteomes" id="UP000256919"/>
    </source>
</evidence>